<organism evidence="1 2">
    <name type="scientific">Perkinsus olseni</name>
    <name type="common">Perkinsus atlanticus</name>
    <dbReference type="NCBI Taxonomy" id="32597"/>
    <lineage>
        <taxon>Eukaryota</taxon>
        <taxon>Sar</taxon>
        <taxon>Alveolata</taxon>
        <taxon>Perkinsozoa</taxon>
        <taxon>Perkinsea</taxon>
        <taxon>Perkinsida</taxon>
        <taxon>Perkinsidae</taxon>
        <taxon>Perkinsus</taxon>
    </lineage>
</organism>
<dbReference type="Proteomes" id="UP000541610">
    <property type="component" value="Unassembled WGS sequence"/>
</dbReference>
<gene>
    <name evidence="1" type="ORF">FOZ60_008282</name>
</gene>
<accession>A0A7J6PEK1</accession>
<reference evidence="1 2" key="1">
    <citation type="submission" date="2020-04" db="EMBL/GenBank/DDBJ databases">
        <title>Perkinsus olseni comparative genomics.</title>
        <authorList>
            <person name="Bogema D.R."/>
        </authorList>
    </citation>
    <scope>NUCLEOTIDE SEQUENCE [LARGE SCALE GENOMIC DNA]</scope>
    <source>
        <strain evidence="1">00978-12</strain>
    </source>
</reference>
<evidence type="ECO:0000313" key="2">
    <source>
        <dbReference type="Proteomes" id="UP000541610"/>
    </source>
</evidence>
<comment type="caution">
    <text evidence="1">The sequence shown here is derived from an EMBL/GenBank/DDBJ whole genome shotgun (WGS) entry which is preliminary data.</text>
</comment>
<dbReference type="AlphaFoldDB" id="A0A7J6PEK1"/>
<protein>
    <recommendedName>
        <fullName evidence="3">MULE transposase domain-containing protein</fullName>
    </recommendedName>
</protein>
<evidence type="ECO:0008006" key="3">
    <source>
        <dbReference type="Google" id="ProtNLM"/>
    </source>
</evidence>
<evidence type="ECO:0000313" key="1">
    <source>
        <dbReference type="EMBL" id="KAF4694412.1"/>
    </source>
</evidence>
<sequence>MTDPAIQTKLTEILQLLKRQQSTPSAQPSSAHTDDVDAFQVLDNADATTTGPQAATIEPLRRPGRGRAVEYVKATESSFDDLAAAEDFLNDIAGLSDGKRMSKCNDYGSKRTATSQLRYRCPFARKKGFAVCKFVGMISCDLAGKRTVYVSAGPHIPHQPLPGFEEYHAENTRKEKLRSIVDDCVKKGAKVDATLRAVIDEGMAASDGITKELETFVYNRRAKVIKTLNLGVPKPGDSMLELIEFCEANSAIPSDPDSVFCLCHRMGDDDSRDFMAIFSTRRLLETNGRLSTVCLDYTFKLSWCSMPVVAYGGLLAPSRFCMLALGYSISESASSVKFLMESVRDTCRALSIQHCPDTMVGDAAGGYDVAWEGVRRLLRLEPPTAMDADFVL</sequence>
<name>A0A7J6PEK1_PEROL</name>
<proteinExistence type="predicted"/>
<dbReference type="OrthoDB" id="10379150at2759"/>
<dbReference type="EMBL" id="JABANP010000033">
    <property type="protein sequence ID" value="KAF4694412.1"/>
    <property type="molecule type" value="Genomic_DNA"/>
</dbReference>